<protein>
    <submittedName>
        <fullName evidence="1">Uncharacterized protein</fullName>
    </submittedName>
</protein>
<name>A0A0F9GAI0_9ZZZZ</name>
<gene>
    <name evidence="1" type="ORF">LCGC14_2207930</name>
</gene>
<comment type="caution">
    <text evidence="1">The sequence shown here is derived from an EMBL/GenBank/DDBJ whole genome shotgun (WGS) entry which is preliminary data.</text>
</comment>
<accession>A0A0F9GAI0</accession>
<dbReference type="AlphaFoldDB" id="A0A0F9GAI0"/>
<proteinExistence type="predicted"/>
<organism evidence="1">
    <name type="scientific">marine sediment metagenome</name>
    <dbReference type="NCBI Taxonomy" id="412755"/>
    <lineage>
        <taxon>unclassified sequences</taxon>
        <taxon>metagenomes</taxon>
        <taxon>ecological metagenomes</taxon>
    </lineage>
</organism>
<evidence type="ECO:0000313" key="1">
    <source>
        <dbReference type="EMBL" id="KKL60177.1"/>
    </source>
</evidence>
<dbReference type="EMBL" id="LAZR01029239">
    <property type="protein sequence ID" value="KKL60177.1"/>
    <property type="molecule type" value="Genomic_DNA"/>
</dbReference>
<reference evidence="1" key="1">
    <citation type="journal article" date="2015" name="Nature">
        <title>Complex archaea that bridge the gap between prokaryotes and eukaryotes.</title>
        <authorList>
            <person name="Spang A."/>
            <person name="Saw J.H."/>
            <person name="Jorgensen S.L."/>
            <person name="Zaremba-Niedzwiedzka K."/>
            <person name="Martijn J."/>
            <person name="Lind A.E."/>
            <person name="van Eijk R."/>
            <person name="Schleper C."/>
            <person name="Guy L."/>
            <person name="Ettema T.J."/>
        </authorList>
    </citation>
    <scope>NUCLEOTIDE SEQUENCE</scope>
</reference>
<sequence>MKRRDFVQIVGVAVVGVPLTQAVDGGSLLGLADDDHPHYSVDSLKFSENPAMMLKEYLIMGGVDPGAIDHGSFARAAAYCDEWVLPPEGPHYLRSAINWLLSILKQRMIVDGGVFKIEPRDDGDIQIITEVTPEWITLQACDNGYSAVDLCGPKRPREVHF</sequence>